<dbReference type="EMBL" id="BBNS01000015">
    <property type="protein sequence ID" value="GAL71803.1"/>
    <property type="molecule type" value="Genomic_DNA"/>
</dbReference>
<dbReference type="Proteomes" id="UP000029646">
    <property type="component" value="Unassembled WGS sequence"/>
</dbReference>
<evidence type="ECO:0000313" key="3">
    <source>
        <dbReference type="EMBL" id="GAL91054.1"/>
    </source>
</evidence>
<evidence type="ECO:0000313" key="4">
    <source>
        <dbReference type="Proteomes" id="UP000029646"/>
    </source>
</evidence>
<dbReference type="AlphaFoldDB" id="A0A090W6C6"/>
<dbReference type="CDD" id="cd04301">
    <property type="entry name" value="NAT_SF"/>
    <property type="match status" value="1"/>
</dbReference>
<dbReference type="Proteomes" id="UP000030184">
    <property type="component" value="Unassembled WGS sequence"/>
</dbReference>
<feature type="domain" description="N-acetyltransferase" evidence="1">
    <location>
        <begin position="1"/>
        <end position="150"/>
    </location>
</feature>
<evidence type="ECO:0000259" key="1">
    <source>
        <dbReference type="PROSITE" id="PS51186"/>
    </source>
</evidence>
<protein>
    <submittedName>
        <fullName evidence="2">Acetyltransferase</fullName>
    </submittedName>
</protein>
<keyword evidence="5" id="KW-1185">Reference proteome</keyword>
<dbReference type="Pfam" id="PF00583">
    <property type="entry name" value="Acetyltransf_1"/>
    <property type="match status" value="1"/>
</dbReference>
<dbReference type="SUPFAM" id="SSF55729">
    <property type="entry name" value="Acyl-CoA N-acyltransferases (Nat)"/>
    <property type="match status" value="1"/>
</dbReference>
<dbReference type="OrthoDB" id="2352823at2"/>
<keyword evidence="2" id="KW-0808">Transferase</keyword>
<sequence length="150" mass="17099">MATKEDYQIMQICAKETYPVRHPVLRTGKPIETCAFNGDDLPSTMHIGLFYKNTIVGVASFMKTNNNQFSKQLQYQLRGMAILETFQGKGLGKLVLNYGEALLKNKDTELIWCNARTAAVNFYKRRGYKITGTPFNIAEIGEHYTMYKVL</sequence>
<dbReference type="PROSITE" id="PS51186">
    <property type="entry name" value="GNAT"/>
    <property type="match status" value="1"/>
</dbReference>
<name>A0A090W6C6_9FLAO</name>
<organism evidence="2 4">
    <name type="scientific">Jejuia pallidilutea</name>
    <dbReference type="NCBI Taxonomy" id="504487"/>
    <lineage>
        <taxon>Bacteria</taxon>
        <taxon>Pseudomonadati</taxon>
        <taxon>Bacteroidota</taxon>
        <taxon>Flavobacteriia</taxon>
        <taxon>Flavobacteriales</taxon>
        <taxon>Flavobacteriaceae</taxon>
        <taxon>Jejuia</taxon>
    </lineage>
</organism>
<dbReference type="EMBL" id="BBNY01000095">
    <property type="protein sequence ID" value="GAL91054.1"/>
    <property type="molecule type" value="Genomic_DNA"/>
</dbReference>
<dbReference type="InterPro" id="IPR000182">
    <property type="entry name" value="GNAT_dom"/>
</dbReference>
<gene>
    <name evidence="2" type="ORF">JCM19302_1953</name>
    <name evidence="3" type="ORF">JCM19538_2668</name>
</gene>
<dbReference type="RefSeq" id="WP_042248780.1">
    <property type="nucleotide sequence ID" value="NZ_BBNS01000015.1"/>
</dbReference>
<dbReference type="GO" id="GO:0016747">
    <property type="term" value="F:acyltransferase activity, transferring groups other than amino-acyl groups"/>
    <property type="evidence" value="ECO:0007669"/>
    <property type="project" value="InterPro"/>
</dbReference>
<evidence type="ECO:0000313" key="5">
    <source>
        <dbReference type="Proteomes" id="UP000030184"/>
    </source>
</evidence>
<evidence type="ECO:0000313" key="2">
    <source>
        <dbReference type="EMBL" id="GAL71803.1"/>
    </source>
</evidence>
<dbReference type="Gene3D" id="3.40.630.30">
    <property type="match status" value="1"/>
</dbReference>
<proteinExistence type="predicted"/>
<accession>A0A090W6C6</accession>
<dbReference type="InterPro" id="IPR016181">
    <property type="entry name" value="Acyl_CoA_acyltransferase"/>
</dbReference>
<comment type="caution">
    <text evidence="2">The sequence shown here is derived from an EMBL/GenBank/DDBJ whole genome shotgun (WGS) entry which is preliminary data.</text>
</comment>
<reference evidence="5" key="1">
    <citation type="journal article" date="2014" name="Genome Announc.">
        <title>Draft Genome Sequence of Marine Flavobacterium Jejuia pallidilutea Strain 11shimoA1 and Pigmentation Mutants.</title>
        <authorList>
            <person name="Takatani N."/>
            <person name="Nakanishi M."/>
            <person name="Meirelles P."/>
            <person name="Mino S."/>
            <person name="Suda W."/>
            <person name="Oshima K."/>
            <person name="Hattori M."/>
            <person name="Ohkuma M."/>
            <person name="Hosokawa M."/>
            <person name="Miyashita K."/>
            <person name="Thompson F.L."/>
            <person name="Niwa A."/>
            <person name="Sawabe T."/>
            <person name="Sawabe T."/>
        </authorList>
    </citation>
    <scope>NUCLEOTIDE SEQUENCE [LARGE SCALE GENOMIC DNA]</scope>
    <source>
        <strain evidence="5">JCM 19538</strain>
    </source>
</reference>